<dbReference type="GO" id="GO:0052689">
    <property type="term" value="F:carboxylic ester hydrolase activity"/>
    <property type="evidence" value="ECO:0007669"/>
    <property type="project" value="TreeGrafter"/>
</dbReference>
<dbReference type="PANTHER" id="PTHR43265">
    <property type="entry name" value="ESTERASE ESTD"/>
    <property type="match status" value="1"/>
</dbReference>
<protein>
    <submittedName>
        <fullName evidence="2">Alpha/beta hydrolase</fullName>
    </submittedName>
</protein>
<name>A0A2N5C4A8_9BURK</name>
<comment type="caution">
    <text evidence="2">The sequence shown here is derived from an EMBL/GenBank/DDBJ whole genome shotgun (WGS) entry which is preliminary data.</text>
</comment>
<feature type="domain" description="Serine aminopeptidase S33" evidence="1">
    <location>
        <begin position="35"/>
        <end position="159"/>
    </location>
</feature>
<dbReference type="Gene3D" id="3.40.50.1820">
    <property type="entry name" value="alpha/beta hydrolase"/>
    <property type="match status" value="2"/>
</dbReference>
<evidence type="ECO:0000259" key="1">
    <source>
        <dbReference type="Pfam" id="PF12146"/>
    </source>
</evidence>
<dbReference type="EMBL" id="PJRP01000020">
    <property type="protein sequence ID" value="PLP97063.1"/>
    <property type="molecule type" value="Genomic_DNA"/>
</dbReference>
<dbReference type="OrthoDB" id="5379975at2"/>
<dbReference type="RefSeq" id="WP_101684825.1">
    <property type="nucleotide sequence ID" value="NZ_PJRP01000020.1"/>
</dbReference>
<accession>A0A2N5C4A8</accession>
<dbReference type="SUPFAM" id="SSF53474">
    <property type="entry name" value="alpha/beta-Hydrolases"/>
    <property type="match status" value="2"/>
</dbReference>
<keyword evidence="2" id="KW-0378">Hydrolase</keyword>
<dbReference type="InterPro" id="IPR029058">
    <property type="entry name" value="AB_hydrolase_fold"/>
</dbReference>
<dbReference type="InterPro" id="IPR053145">
    <property type="entry name" value="AB_hydrolase_Est10"/>
</dbReference>
<dbReference type="InterPro" id="IPR022742">
    <property type="entry name" value="Hydrolase_4"/>
</dbReference>
<sequence length="608" mass="65769">MKRIVFEGCTGWLHGSGRRTGVVLCAPPGHEGMWSYRGLRHLADDLAAADIPTLRFDYHGTGDAIGNGDEPACQARWIANILAAVAELRTRTGVSQVALCGLRLGASLAALAAEEMTRRGEPPAALVLLAPVVNGRAFLREMRALHVNWLNSVVPDLRPRPAPEGALDVLSGRFGADFVQGIETLRLDRQSGCPASHVLLFDQWPGTVSAVPGLAVHYEAAGARVDTREFEGYADMMRSAEYSTVPESAWRQVTGWLAALPVTEGERQNDKARPRVQDGHGNAQLDVDGALEQPIWLDGGSQFGVLSLPADGARARVAVIFPNTGGNHHIGDGRLFVGLSRRLARQGVAALRLDLPALGDSPRAHRTMNIPEIYSVASRAQMHAAVNWMASRGFERVVLAGVCSGAFLSLHAALANDKVCGLVLANLVKYQWTDADDDTHGKTDQPLRLFWHAALKPGNWQRLARGDIHPGRLLKTVARRIGALSMYHAGRLAARLHGGTSEAGELTTSGRSPARQFMAKLHQRGVRTELLYGVTDVGLEETAQCLGRNLEGLAGLSQVSVKTIECFDHSLFLQESRDNFCEHVVRHVEAQYAALERASQPEPVLQGA</sequence>
<dbReference type="PANTHER" id="PTHR43265:SF1">
    <property type="entry name" value="ESTERASE ESTD"/>
    <property type="match status" value="1"/>
</dbReference>
<organism evidence="2 3">
    <name type="scientific">Cupriavidus pauculus</name>
    <dbReference type="NCBI Taxonomy" id="82633"/>
    <lineage>
        <taxon>Bacteria</taxon>
        <taxon>Pseudomonadati</taxon>
        <taxon>Pseudomonadota</taxon>
        <taxon>Betaproteobacteria</taxon>
        <taxon>Burkholderiales</taxon>
        <taxon>Burkholderiaceae</taxon>
        <taxon>Cupriavidus</taxon>
    </lineage>
</organism>
<dbReference type="Pfam" id="PF12146">
    <property type="entry name" value="Hydrolase_4"/>
    <property type="match status" value="1"/>
</dbReference>
<dbReference type="AlphaFoldDB" id="A0A2N5C4A8"/>
<dbReference type="Proteomes" id="UP000234341">
    <property type="component" value="Unassembled WGS sequence"/>
</dbReference>
<evidence type="ECO:0000313" key="3">
    <source>
        <dbReference type="Proteomes" id="UP000234341"/>
    </source>
</evidence>
<gene>
    <name evidence="2" type="ORF">CYJ10_28665</name>
</gene>
<evidence type="ECO:0000313" key="2">
    <source>
        <dbReference type="EMBL" id="PLP97063.1"/>
    </source>
</evidence>
<proteinExistence type="predicted"/>
<reference evidence="2 3" key="1">
    <citation type="submission" date="2017-12" db="EMBL/GenBank/DDBJ databases">
        <title>Genome sequence of the active heterotrophic nitrifier-denitrifier, Cupriavidus pauculus UM1.</title>
        <authorList>
            <person name="Putonti C."/>
            <person name="Castignetti D."/>
        </authorList>
    </citation>
    <scope>NUCLEOTIDE SEQUENCE [LARGE SCALE GENOMIC DNA]</scope>
    <source>
        <strain evidence="2 3">UM1</strain>
    </source>
</reference>